<dbReference type="AlphaFoldDB" id="A0A9N8WR59"/>
<feature type="compositionally biased region" description="Low complexity" evidence="1">
    <location>
        <begin position="387"/>
        <end position="400"/>
    </location>
</feature>
<accession>A0A9N8WR59</accession>
<keyword evidence="4" id="KW-1185">Reference proteome</keyword>
<organism evidence="3 4">
    <name type="scientific">Funneliformis mosseae</name>
    <name type="common">Endomycorrhizal fungus</name>
    <name type="synonym">Glomus mosseae</name>
    <dbReference type="NCBI Taxonomy" id="27381"/>
    <lineage>
        <taxon>Eukaryota</taxon>
        <taxon>Fungi</taxon>
        <taxon>Fungi incertae sedis</taxon>
        <taxon>Mucoromycota</taxon>
        <taxon>Glomeromycotina</taxon>
        <taxon>Glomeromycetes</taxon>
        <taxon>Glomerales</taxon>
        <taxon>Glomeraceae</taxon>
        <taxon>Funneliformis</taxon>
    </lineage>
</organism>
<dbReference type="Proteomes" id="UP000789375">
    <property type="component" value="Unassembled WGS sequence"/>
</dbReference>
<sequence length="663" mass="71192">MTSQISLDRDNGVMFTREGTIILNVGGIKYETYPSTLTAFPDTLLGTMFQERNREMLHPKNGNEFFIDRNGYAFRYILEYYRNGKILWSDRADKNLVAVTREELDQEIDYFQIPVKDIAVTSGELAVASKVDAFVAALKEVIHLAIDQLQTEIHMAITDFGTIEEFDWYPAQGQSEIIADIMKPFNMVGFVILQHFGDAIERHIKSEIPEFSWRCEFYNCKPRRGYGALMSPYQTHNHSFLNNSFNNNGFNGISRMVQPNMMTFQHIINANNNTSAGSSWPVLGSVFNQNNNNNNQQSNLNNVAADVNGVTRLFGNNVNGFNSNSVSQAGGGQGINFGANQLGGVQASNFSSNQLGGGQANNFGASQTPIGFGANQADGNVQPFGRNPNGNGPNFNGNQPAVDGQQFGNTTSVNGQAPGPPPPFGGNQATGNGPTVNGPSLGHPFIGGGNQTTGNGTPFGSNQLTGNGPSLTSPFGDGGNHSTGNGPFVGGSNNHFGNISQFGTTFNGNQANNSGNGHFSGNQPGFGFGTTFINQTQGYGPHTITGFAGGSSNFFNGVPLGVTFRTNNNSVTSTQPSSMQGFSYPTTQSSLFGNQHTVSYNNGGQTYVPLHAGHHAFAPMATHDSDAPSMFLRRAEGRALKLLIRLDYDYSVANILSNTCLAK</sequence>
<dbReference type="GO" id="GO:0051260">
    <property type="term" value="P:protein homooligomerization"/>
    <property type="evidence" value="ECO:0007669"/>
    <property type="project" value="InterPro"/>
</dbReference>
<dbReference type="EMBL" id="CAJVPP010000543">
    <property type="protein sequence ID" value="CAG8492007.1"/>
    <property type="molecule type" value="Genomic_DNA"/>
</dbReference>
<feature type="domain" description="BTB" evidence="2">
    <location>
        <begin position="19"/>
        <end position="129"/>
    </location>
</feature>
<feature type="region of interest" description="Disordered" evidence="1">
    <location>
        <begin position="387"/>
        <end position="434"/>
    </location>
</feature>
<proteinExistence type="predicted"/>
<dbReference type="InterPro" id="IPR000210">
    <property type="entry name" value="BTB/POZ_dom"/>
</dbReference>
<gene>
    <name evidence="3" type="ORF">FMOSSE_LOCUS3586</name>
</gene>
<dbReference type="SMART" id="SM00225">
    <property type="entry name" value="BTB"/>
    <property type="match status" value="1"/>
</dbReference>
<protein>
    <submittedName>
        <fullName evidence="3">6355_t:CDS:1</fullName>
    </submittedName>
</protein>
<dbReference type="PANTHER" id="PTHR14499:SF136">
    <property type="entry name" value="GH08630P"/>
    <property type="match status" value="1"/>
</dbReference>
<dbReference type="SUPFAM" id="SSF54695">
    <property type="entry name" value="POZ domain"/>
    <property type="match status" value="1"/>
</dbReference>
<dbReference type="InterPro" id="IPR003131">
    <property type="entry name" value="T1-type_BTB"/>
</dbReference>
<evidence type="ECO:0000259" key="2">
    <source>
        <dbReference type="SMART" id="SM00225"/>
    </source>
</evidence>
<reference evidence="3" key="1">
    <citation type="submission" date="2021-06" db="EMBL/GenBank/DDBJ databases">
        <authorList>
            <person name="Kallberg Y."/>
            <person name="Tangrot J."/>
            <person name="Rosling A."/>
        </authorList>
    </citation>
    <scope>NUCLEOTIDE SEQUENCE</scope>
    <source>
        <strain evidence="3">87-6 pot B 2015</strain>
    </source>
</reference>
<name>A0A9N8WR59_FUNMO</name>
<evidence type="ECO:0000313" key="4">
    <source>
        <dbReference type="Proteomes" id="UP000789375"/>
    </source>
</evidence>
<dbReference type="InterPro" id="IPR011333">
    <property type="entry name" value="SKP1/BTB/POZ_sf"/>
</dbReference>
<evidence type="ECO:0000256" key="1">
    <source>
        <dbReference type="SAM" id="MobiDB-lite"/>
    </source>
</evidence>
<dbReference type="Pfam" id="PF02214">
    <property type="entry name" value="BTB_2"/>
    <property type="match status" value="1"/>
</dbReference>
<evidence type="ECO:0000313" key="3">
    <source>
        <dbReference type="EMBL" id="CAG8492007.1"/>
    </source>
</evidence>
<dbReference type="Gene3D" id="3.30.710.10">
    <property type="entry name" value="Potassium Channel Kv1.1, Chain A"/>
    <property type="match status" value="1"/>
</dbReference>
<comment type="caution">
    <text evidence="3">The sequence shown here is derived from an EMBL/GenBank/DDBJ whole genome shotgun (WGS) entry which is preliminary data.</text>
</comment>
<dbReference type="PANTHER" id="PTHR14499">
    <property type="entry name" value="POTASSIUM CHANNEL TETRAMERIZATION DOMAIN-CONTAINING"/>
    <property type="match status" value="1"/>
</dbReference>